<proteinExistence type="predicted"/>
<accession>A0AA37WZE3</accession>
<gene>
    <name evidence="1" type="ORF">GCM10010873_15120</name>
</gene>
<comment type="caution">
    <text evidence="1">The sequence shown here is derived from an EMBL/GenBank/DDBJ whole genome shotgun (WGS) entry which is preliminary data.</text>
</comment>
<keyword evidence="2" id="KW-1185">Reference proteome</keyword>
<evidence type="ECO:0000313" key="1">
    <source>
        <dbReference type="EMBL" id="GLS86538.1"/>
    </source>
</evidence>
<dbReference type="InterPro" id="IPR020568">
    <property type="entry name" value="Ribosomal_Su5_D2-typ_SF"/>
</dbReference>
<evidence type="ECO:0000313" key="2">
    <source>
        <dbReference type="Proteomes" id="UP001157355"/>
    </source>
</evidence>
<evidence type="ECO:0008006" key="3">
    <source>
        <dbReference type="Google" id="ProtNLM"/>
    </source>
</evidence>
<dbReference type="AlphaFoldDB" id="A0AA37WZE3"/>
<reference evidence="1 2" key="1">
    <citation type="journal article" date="2014" name="Int. J. Syst. Evol. Microbiol.">
        <title>Complete genome sequence of Corynebacterium casei LMG S-19264T (=DSM 44701T), isolated from a smear-ripened cheese.</title>
        <authorList>
            <consortium name="US DOE Joint Genome Institute (JGI-PGF)"/>
            <person name="Walter F."/>
            <person name="Albersmeier A."/>
            <person name="Kalinowski J."/>
            <person name="Ruckert C."/>
        </authorList>
    </citation>
    <scope>NUCLEOTIDE SEQUENCE [LARGE SCALE GENOMIC DNA]</scope>
    <source>
        <strain evidence="1 2">NBRC 111766</strain>
    </source>
</reference>
<organism evidence="1 2">
    <name type="scientific">Cypionkella aquatica</name>
    <dbReference type="NCBI Taxonomy" id="1756042"/>
    <lineage>
        <taxon>Bacteria</taxon>
        <taxon>Pseudomonadati</taxon>
        <taxon>Pseudomonadota</taxon>
        <taxon>Alphaproteobacteria</taxon>
        <taxon>Rhodobacterales</taxon>
        <taxon>Paracoccaceae</taxon>
        <taxon>Cypionkella</taxon>
    </lineage>
</organism>
<dbReference type="RefSeq" id="WP_284324758.1">
    <property type="nucleotide sequence ID" value="NZ_BSPP01000005.1"/>
</dbReference>
<sequence>MIPRSVRIAGHFGELLQGRIGRNGPLALLTLPCAILGVSATLTAGQGLTLTDASAPIMPRARADTLLNLLKLSLQGTLDFQAEMPPGGGAGVSTAALVALAHLAGWQGDPMDLARACIAVEGASDPLMLPNPAQTLWASRQGEIVATLPPPPVMEVIGGFYGPPRRTDPSDTDFPDIADLVPQWHAAASAGDLTKAAALSSLSAQRTLTHRAAQTDPTASLAVDLGALGYVIAHTGAARGLIFAPGKVPPDAAAALHAAGFRGVVQFHAGGGR</sequence>
<name>A0AA37WZE3_9RHOB</name>
<protein>
    <recommendedName>
        <fullName evidence="3">Propanediol utilization protein</fullName>
    </recommendedName>
</protein>
<dbReference type="EMBL" id="BSPP01000005">
    <property type="protein sequence ID" value="GLS86538.1"/>
    <property type="molecule type" value="Genomic_DNA"/>
</dbReference>
<dbReference type="Proteomes" id="UP001157355">
    <property type="component" value="Unassembled WGS sequence"/>
</dbReference>
<dbReference type="SUPFAM" id="SSF54211">
    <property type="entry name" value="Ribosomal protein S5 domain 2-like"/>
    <property type="match status" value="1"/>
</dbReference>